<evidence type="ECO:0000313" key="2">
    <source>
        <dbReference type="Proteomes" id="UP000297649"/>
    </source>
</evidence>
<dbReference type="NCBIfam" id="NF047756">
    <property type="entry name" value="LIC11435_fam"/>
    <property type="match status" value="1"/>
</dbReference>
<dbReference type="Gene3D" id="2.60.40.10">
    <property type="entry name" value="Immunoglobulins"/>
    <property type="match status" value="1"/>
</dbReference>
<dbReference type="SUPFAM" id="SSF49265">
    <property type="entry name" value="Fibronectin type III"/>
    <property type="match status" value="1"/>
</dbReference>
<proteinExistence type="predicted"/>
<dbReference type="OrthoDB" id="363356at2"/>
<comment type="caution">
    <text evidence="1">The sequence shown here is derived from an EMBL/GenBank/DDBJ whole genome shotgun (WGS) entry which is preliminary data.</text>
</comment>
<organism evidence="1 2">
    <name type="scientific">Leptospira bandrabouensis</name>
    <dbReference type="NCBI Taxonomy" id="2484903"/>
    <lineage>
        <taxon>Bacteria</taxon>
        <taxon>Pseudomonadati</taxon>
        <taxon>Spirochaetota</taxon>
        <taxon>Spirochaetia</taxon>
        <taxon>Leptospirales</taxon>
        <taxon>Leptospiraceae</taxon>
        <taxon>Leptospira</taxon>
    </lineage>
</organism>
<accession>A0A6H3NTS8</accession>
<dbReference type="EMBL" id="RQHU01000019">
    <property type="protein sequence ID" value="TGN12434.1"/>
    <property type="molecule type" value="Genomic_DNA"/>
</dbReference>
<evidence type="ECO:0008006" key="3">
    <source>
        <dbReference type="Google" id="ProtNLM"/>
    </source>
</evidence>
<dbReference type="AlphaFoldDB" id="A0A6H3NTS8"/>
<sequence>MWNKFLLYLIIFSVSLTSLFGQTKENAEESSQYQLRWMEVEGATGYVLEIKNSSGYLVLSERVNGTSYDLVNYTSGIYEHRVAVVNKLGKVGSYSDWVRFEVVVSKVPTLTKDSIYSVSKEEKEKVFLLEGRDFIHPMKVYLVTGGKKILAKRVVIESDSVAKATFAIDADTNTGIYDLVLENPRNKVLTAKQRVVLSDSKEKAARFASRQERIIRKEIPEDYYETPYFSTLWRSTVLPGWGQKYIDGKKWKVYVYPLVAISAAAVYANSYNKFLSARSDYQSAVLFGALLVDQPDSQGLWIINRSNAEAKFNAAKTELGVIQVGAGILGAFLLYNMVDSYFSAKRNVANLESGFPLGESNKRVQATVVSESGWNQSKFSYEYGSRYQIEFSSRF</sequence>
<dbReference type="InterPro" id="IPR013783">
    <property type="entry name" value="Ig-like_fold"/>
</dbReference>
<evidence type="ECO:0000313" key="1">
    <source>
        <dbReference type="EMBL" id="TGN12434.1"/>
    </source>
</evidence>
<dbReference type="Proteomes" id="UP000297649">
    <property type="component" value="Unassembled WGS sequence"/>
</dbReference>
<name>A0A6H3NTS8_9LEPT</name>
<reference evidence="1" key="1">
    <citation type="journal article" date="2019" name="PLoS Negl. Trop. Dis.">
        <title>Revisiting the worldwide diversity of Leptospira species in the environment.</title>
        <authorList>
            <person name="Vincent A.T."/>
            <person name="Schiettekatte O."/>
            <person name="Bourhy P."/>
            <person name="Veyrier F.J."/>
            <person name="Picardeau M."/>
        </authorList>
    </citation>
    <scope>NUCLEOTIDE SEQUENCE [LARGE SCALE GENOMIC DNA]</scope>
    <source>
        <strain evidence="1">201601109</strain>
    </source>
</reference>
<dbReference type="InterPro" id="IPR036116">
    <property type="entry name" value="FN3_sf"/>
</dbReference>
<keyword evidence="2" id="KW-1185">Reference proteome</keyword>
<dbReference type="InterPro" id="IPR058177">
    <property type="entry name" value="LIC11435-like"/>
</dbReference>
<dbReference type="RefSeq" id="WP_135743175.1">
    <property type="nucleotide sequence ID" value="NZ_RQHT01000001.1"/>
</dbReference>
<protein>
    <recommendedName>
        <fullName evidence="3">DUF5683 domain-containing protein</fullName>
    </recommendedName>
</protein>
<gene>
    <name evidence="1" type="ORF">EHR08_13755</name>
</gene>